<feature type="region of interest" description="Disordered" evidence="8">
    <location>
        <begin position="1"/>
        <end position="71"/>
    </location>
</feature>
<comment type="subcellular location">
    <subcellularLocation>
        <location evidence="1">Cell membrane</location>
        <topology evidence="1">Multi-pass membrane protein</topology>
    </subcellularLocation>
</comment>
<dbReference type="Pfam" id="PF25539">
    <property type="entry name" value="Bestrophin_2"/>
    <property type="match status" value="2"/>
</dbReference>
<feature type="compositionally biased region" description="Polar residues" evidence="8">
    <location>
        <begin position="1"/>
        <end position="48"/>
    </location>
</feature>
<feature type="transmembrane region" description="Helical" evidence="9">
    <location>
        <begin position="142"/>
        <end position="161"/>
    </location>
</feature>
<gene>
    <name evidence="10" type="ORF">PAUS00366_LOCUS12469</name>
</gene>
<evidence type="ECO:0000313" key="10">
    <source>
        <dbReference type="EMBL" id="CAE0719715.1"/>
    </source>
</evidence>
<evidence type="ECO:0000256" key="3">
    <source>
        <dbReference type="ARBA" id="ARBA00022475"/>
    </source>
</evidence>
<keyword evidence="5 9" id="KW-1133">Transmembrane helix</keyword>
<protein>
    <recommendedName>
        <fullName evidence="11">Bestrophin homolog</fullName>
    </recommendedName>
</protein>
<evidence type="ECO:0000256" key="4">
    <source>
        <dbReference type="ARBA" id="ARBA00022692"/>
    </source>
</evidence>
<evidence type="ECO:0000256" key="5">
    <source>
        <dbReference type="ARBA" id="ARBA00022989"/>
    </source>
</evidence>
<proteinExistence type="predicted"/>
<feature type="transmembrane region" description="Helical" evidence="9">
    <location>
        <begin position="188"/>
        <end position="206"/>
    </location>
</feature>
<evidence type="ECO:0000256" key="6">
    <source>
        <dbReference type="ARBA" id="ARBA00023065"/>
    </source>
</evidence>
<accession>A0A7S4AM28</accession>
<evidence type="ECO:0000256" key="9">
    <source>
        <dbReference type="SAM" id="Phobius"/>
    </source>
</evidence>
<keyword evidence="3" id="KW-1003">Cell membrane</keyword>
<keyword evidence="2" id="KW-0813">Transport</keyword>
<name>A0A7S4AM28_9STRA</name>
<keyword evidence="7 9" id="KW-0472">Membrane</keyword>
<evidence type="ECO:0000256" key="8">
    <source>
        <dbReference type="SAM" id="MobiDB-lite"/>
    </source>
</evidence>
<feature type="transmembrane region" description="Helical" evidence="9">
    <location>
        <begin position="427"/>
        <end position="448"/>
    </location>
</feature>
<keyword evidence="6" id="KW-0406">Ion transport</keyword>
<dbReference type="PANTHER" id="PTHR33281:SF19">
    <property type="entry name" value="VOLTAGE-DEPENDENT ANION CHANNEL-FORMING PROTEIN YNEE"/>
    <property type="match status" value="1"/>
</dbReference>
<sequence length="504" mass="56557">MMRSNSNGAANTGTVLPLHNNSQGHRIVTNGENSLLQTTPSNHNGNTDKNGDKISFSSSRKHGYSSDDDSNVYGNNNNIDIDIDIDKYSDFPLVQSMMVAEKRRTLALTNEGAKQMRYPKSNTGWIKTLFVFEGRALGRIRLPWSVVMAWAVFWAVVYETYFRQRISENGTGGVPVGSNLRQNYVESMLELVISTTLGFLLVFRLNRSATRFWMARASWGIVVAKSRTMVGSILLHGSHNAHHRDQAIKWIATFSIASMNFTRGTTGGIDPETVEGLLTRDQLADVNGAAHSPLHSADRIRYHLSELFAPSFEFNTDWADGDGCNDYDDYDASRSTPPNNKKNNDSTYQYIAANHRHRAARAISISDFRSKQLISLENQLNVMIDEEGAMERIKGTPLPMVYVTHLRTWLMVFLLSQPYFWEQSLGYVTIPVVGLMAFALLGLEGAAAEVEAPFRRDRTNHLNMNSFCLTVLSNILQQMREDADRRMKTKSSGSSSRRMARGTD</sequence>
<dbReference type="AlphaFoldDB" id="A0A7S4AM28"/>
<keyword evidence="4 9" id="KW-0812">Transmembrane</keyword>
<dbReference type="GO" id="GO:0005886">
    <property type="term" value="C:plasma membrane"/>
    <property type="evidence" value="ECO:0007669"/>
    <property type="project" value="UniProtKB-SubCell"/>
</dbReference>
<feature type="transmembrane region" description="Helical" evidence="9">
    <location>
        <begin position="400"/>
        <end position="421"/>
    </location>
</feature>
<evidence type="ECO:0000256" key="7">
    <source>
        <dbReference type="ARBA" id="ARBA00023136"/>
    </source>
</evidence>
<evidence type="ECO:0000256" key="1">
    <source>
        <dbReference type="ARBA" id="ARBA00004651"/>
    </source>
</evidence>
<organism evidence="10">
    <name type="scientific">Pseudo-nitzschia australis</name>
    <dbReference type="NCBI Taxonomy" id="44445"/>
    <lineage>
        <taxon>Eukaryota</taxon>
        <taxon>Sar</taxon>
        <taxon>Stramenopiles</taxon>
        <taxon>Ochrophyta</taxon>
        <taxon>Bacillariophyta</taxon>
        <taxon>Bacillariophyceae</taxon>
        <taxon>Bacillariophycidae</taxon>
        <taxon>Bacillariales</taxon>
        <taxon>Bacillariaceae</taxon>
        <taxon>Pseudo-nitzschia</taxon>
    </lineage>
</organism>
<evidence type="ECO:0008006" key="11">
    <source>
        <dbReference type="Google" id="ProtNLM"/>
    </source>
</evidence>
<reference evidence="10" key="1">
    <citation type="submission" date="2021-01" db="EMBL/GenBank/DDBJ databases">
        <authorList>
            <person name="Corre E."/>
            <person name="Pelletier E."/>
            <person name="Niang G."/>
            <person name="Scheremetjew M."/>
            <person name="Finn R."/>
            <person name="Kale V."/>
            <person name="Holt S."/>
            <person name="Cochrane G."/>
            <person name="Meng A."/>
            <person name="Brown T."/>
            <person name="Cohen L."/>
        </authorList>
    </citation>
    <scope>NUCLEOTIDE SEQUENCE</scope>
    <source>
        <strain evidence="10">10249 10 AB</strain>
    </source>
</reference>
<dbReference type="InterPro" id="IPR044669">
    <property type="entry name" value="YneE/VCCN1/2-like"/>
</dbReference>
<evidence type="ECO:0000256" key="2">
    <source>
        <dbReference type="ARBA" id="ARBA00022448"/>
    </source>
</evidence>
<dbReference type="PANTHER" id="PTHR33281">
    <property type="entry name" value="UPF0187 PROTEIN YNEE"/>
    <property type="match status" value="1"/>
</dbReference>
<feature type="region of interest" description="Disordered" evidence="8">
    <location>
        <begin position="481"/>
        <end position="504"/>
    </location>
</feature>
<dbReference type="GO" id="GO:0005254">
    <property type="term" value="F:chloride channel activity"/>
    <property type="evidence" value="ECO:0007669"/>
    <property type="project" value="InterPro"/>
</dbReference>
<dbReference type="EMBL" id="HBIX01017274">
    <property type="protein sequence ID" value="CAE0719715.1"/>
    <property type="molecule type" value="Transcribed_RNA"/>
</dbReference>